<dbReference type="GO" id="GO:0008831">
    <property type="term" value="F:dTDP-4-dehydrorhamnose reductase activity"/>
    <property type="evidence" value="ECO:0007669"/>
    <property type="project" value="UniProtKB-EC"/>
</dbReference>
<keyword evidence="9" id="KW-1185">Reference proteome</keyword>
<evidence type="ECO:0000256" key="3">
    <source>
        <dbReference type="ARBA" id="ARBA00012929"/>
    </source>
</evidence>
<keyword evidence="6" id="KW-0560">Oxidoreductase</keyword>
<gene>
    <name evidence="8" type="ORF">N180_09290</name>
</gene>
<name>A0A081PIG0_9SPHI</name>
<comment type="caution">
    <text evidence="8">The sequence shown here is derived from an EMBL/GenBank/DDBJ whole genome shotgun (WGS) entry which is preliminary data.</text>
</comment>
<dbReference type="PANTHER" id="PTHR10491:SF4">
    <property type="entry name" value="METHIONINE ADENOSYLTRANSFERASE 2 SUBUNIT BETA"/>
    <property type="match status" value="1"/>
</dbReference>
<comment type="catalytic activity">
    <reaction evidence="5">
        <text>dTDP-beta-L-rhamnose + NADP(+) = dTDP-4-dehydro-beta-L-rhamnose + NADPH + H(+)</text>
        <dbReference type="Rhea" id="RHEA:21796"/>
        <dbReference type="ChEBI" id="CHEBI:15378"/>
        <dbReference type="ChEBI" id="CHEBI:57510"/>
        <dbReference type="ChEBI" id="CHEBI:57783"/>
        <dbReference type="ChEBI" id="CHEBI:58349"/>
        <dbReference type="ChEBI" id="CHEBI:62830"/>
        <dbReference type="EC" id="1.1.1.133"/>
    </reaction>
</comment>
<dbReference type="OrthoDB" id="9803892at2"/>
<dbReference type="GO" id="GO:0005829">
    <property type="term" value="C:cytosol"/>
    <property type="evidence" value="ECO:0007669"/>
    <property type="project" value="TreeGrafter"/>
</dbReference>
<sequence>MKTILVTGSNGLLGQKLTDLILAENHFRLVATGRAADRYPAGGEYQYSEMDMLDAKSVRETVTSFQPDVIIHTAAMTNADQCEQDPVAAELANVRAVETLVSICAEFNIQFIFLSTDFVFDGKNGPYTELDVPGPLNVYGHNKLEAEEIIKNSTAKWVIIRTILVYGVIADGSRGTIVSWAKNALEKGEVIRVVNDQWRMPTLAEDLARACLLAVKKDAHGVFHISGNEYLSIWELVIRIADFWKLDKSLIQRISASSLSQPAARPEGTGFILEKAYNELGYRPHTLEEGFALLEQQMLNIKN</sequence>
<dbReference type="InterPro" id="IPR029903">
    <property type="entry name" value="RmlD-like-bd"/>
</dbReference>
<evidence type="ECO:0000256" key="5">
    <source>
        <dbReference type="ARBA" id="ARBA00048200"/>
    </source>
</evidence>
<keyword evidence="6" id="KW-0521">NADP</keyword>
<evidence type="ECO:0000313" key="8">
    <source>
        <dbReference type="EMBL" id="KEQ30483.1"/>
    </source>
</evidence>
<comment type="function">
    <text evidence="6">Catalyzes the reduction of dTDP-6-deoxy-L-lyxo-4-hexulose to yield dTDP-L-rhamnose.</text>
</comment>
<dbReference type="Proteomes" id="UP000028007">
    <property type="component" value="Unassembled WGS sequence"/>
</dbReference>
<evidence type="ECO:0000313" key="9">
    <source>
        <dbReference type="Proteomes" id="UP000028007"/>
    </source>
</evidence>
<dbReference type="CDD" id="cd05254">
    <property type="entry name" value="dTDP_HR_like_SDR_e"/>
    <property type="match status" value="1"/>
</dbReference>
<dbReference type="Gene3D" id="3.40.50.720">
    <property type="entry name" value="NAD(P)-binding Rossmann-like Domain"/>
    <property type="match status" value="1"/>
</dbReference>
<dbReference type="AlphaFoldDB" id="A0A081PIG0"/>
<dbReference type="EC" id="1.1.1.133" evidence="3 6"/>
<dbReference type="Pfam" id="PF04321">
    <property type="entry name" value="RmlD_sub_bind"/>
    <property type="match status" value="1"/>
</dbReference>
<proteinExistence type="inferred from homology"/>
<evidence type="ECO:0000259" key="7">
    <source>
        <dbReference type="Pfam" id="PF04321"/>
    </source>
</evidence>
<dbReference type="SUPFAM" id="SSF51735">
    <property type="entry name" value="NAD(P)-binding Rossmann-fold domains"/>
    <property type="match status" value="1"/>
</dbReference>
<reference evidence="8 9" key="1">
    <citation type="journal article" date="1992" name="Int. J. Syst. Bacteriol.">
        <title>Sphingobacterium antarcticus sp. nov. a Psychrotrophic Bacterium from the Soils of Schirmacher Oasis, Antarctica.</title>
        <authorList>
            <person name="Shivaji S."/>
            <person name="Ray M.K."/>
            <person name="Rao N.S."/>
            <person name="Saiserr L."/>
            <person name="Jagannadham M.V."/>
            <person name="Kumar G.S."/>
            <person name="Reddy G."/>
            <person name="Bhargava P.M."/>
        </authorList>
    </citation>
    <scope>NUCLEOTIDE SEQUENCE [LARGE SCALE GENOMIC DNA]</scope>
    <source>
        <strain evidence="8 9">4BY</strain>
    </source>
</reference>
<dbReference type="eggNOG" id="COG1091">
    <property type="taxonomic scope" value="Bacteria"/>
</dbReference>
<organism evidence="8 9">
    <name type="scientific">Pedobacter antarcticus 4BY</name>
    <dbReference type="NCBI Taxonomy" id="1358423"/>
    <lineage>
        <taxon>Bacteria</taxon>
        <taxon>Pseudomonadati</taxon>
        <taxon>Bacteroidota</taxon>
        <taxon>Sphingobacteriia</taxon>
        <taxon>Sphingobacteriales</taxon>
        <taxon>Sphingobacteriaceae</taxon>
        <taxon>Pedobacter</taxon>
    </lineage>
</organism>
<dbReference type="RefSeq" id="WP_037439643.1">
    <property type="nucleotide sequence ID" value="NZ_JNFF01000035.1"/>
</dbReference>
<evidence type="ECO:0000256" key="6">
    <source>
        <dbReference type="RuleBase" id="RU364082"/>
    </source>
</evidence>
<dbReference type="EMBL" id="JNFF01000035">
    <property type="protein sequence ID" value="KEQ30483.1"/>
    <property type="molecule type" value="Genomic_DNA"/>
</dbReference>
<protein>
    <recommendedName>
        <fullName evidence="4 6">dTDP-4-dehydrorhamnose reductase</fullName>
        <ecNumber evidence="3 6">1.1.1.133</ecNumber>
    </recommendedName>
</protein>
<comment type="similarity">
    <text evidence="2 6">Belongs to the dTDP-4-dehydrorhamnose reductase family.</text>
</comment>
<accession>A0A081PIG0</accession>
<dbReference type="InterPro" id="IPR005913">
    <property type="entry name" value="dTDP_dehydrorham_reduct"/>
</dbReference>
<evidence type="ECO:0000256" key="4">
    <source>
        <dbReference type="ARBA" id="ARBA00017099"/>
    </source>
</evidence>
<dbReference type="InterPro" id="IPR036291">
    <property type="entry name" value="NAD(P)-bd_dom_sf"/>
</dbReference>
<dbReference type="GO" id="GO:0019305">
    <property type="term" value="P:dTDP-rhamnose biosynthetic process"/>
    <property type="evidence" value="ECO:0007669"/>
    <property type="project" value="UniProtKB-UniPathway"/>
</dbReference>
<comment type="pathway">
    <text evidence="1 6">Carbohydrate biosynthesis; dTDP-L-rhamnose biosynthesis.</text>
</comment>
<evidence type="ECO:0000256" key="1">
    <source>
        <dbReference type="ARBA" id="ARBA00004781"/>
    </source>
</evidence>
<dbReference type="PANTHER" id="PTHR10491">
    <property type="entry name" value="DTDP-4-DEHYDRORHAMNOSE REDUCTASE"/>
    <property type="match status" value="1"/>
</dbReference>
<evidence type="ECO:0000256" key="2">
    <source>
        <dbReference type="ARBA" id="ARBA00010944"/>
    </source>
</evidence>
<feature type="domain" description="RmlD-like substrate binding" evidence="7">
    <location>
        <begin position="3"/>
        <end position="291"/>
    </location>
</feature>
<dbReference type="UniPathway" id="UPA00124"/>